<reference evidence="10 11" key="1">
    <citation type="submission" date="2020-08" db="EMBL/GenBank/DDBJ databases">
        <title>Genemic of Streptomyces polyaspartic.</title>
        <authorList>
            <person name="Liu W."/>
        </authorList>
    </citation>
    <scope>NUCLEOTIDE SEQUENCE [LARGE SCALE GENOMIC DNA]</scope>
    <source>
        <strain evidence="10 11">TRM66268-LWL</strain>
    </source>
</reference>
<dbReference type="InterPro" id="IPR050297">
    <property type="entry name" value="LipidA_mod_glycosyltrf_83"/>
</dbReference>
<feature type="transmembrane region" description="Helical" evidence="8">
    <location>
        <begin position="102"/>
        <end position="122"/>
    </location>
</feature>
<keyword evidence="4" id="KW-0808">Transferase</keyword>
<keyword evidence="6 8" id="KW-1133">Transmembrane helix</keyword>
<proteinExistence type="predicted"/>
<name>A0ABR7SMQ8_9ACTN</name>
<evidence type="ECO:0000256" key="1">
    <source>
        <dbReference type="ARBA" id="ARBA00004651"/>
    </source>
</evidence>
<keyword evidence="5 8" id="KW-0812">Transmembrane</keyword>
<evidence type="ECO:0000313" key="10">
    <source>
        <dbReference type="EMBL" id="MBC9716267.1"/>
    </source>
</evidence>
<accession>A0ABR7SMQ8</accession>
<feature type="domain" description="Glycosyltransferase RgtA/B/C/D-like" evidence="9">
    <location>
        <begin position="36"/>
        <end position="181"/>
    </location>
</feature>
<evidence type="ECO:0000256" key="5">
    <source>
        <dbReference type="ARBA" id="ARBA00022692"/>
    </source>
</evidence>
<feature type="transmembrane region" description="Helical" evidence="8">
    <location>
        <begin position="166"/>
        <end position="185"/>
    </location>
</feature>
<comment type="subcellular location">
    <subcellularLocation>
        <location evidence="1">Cell membrane</location>
        <topology evidence="1">Multi-pass membrane protein</topology>
    </subcellularLocation>
</comment>
<feature type="transmembrane region" description="Helical" evidence="8">
    <location>
        <begin position="237"/>
        <end position="258"/>
    </location>
</feature>
<evidence type="ECO:0000256" key="4">
    <source>
        <dbReference type="ARBA" id="ARBA00022679"/>
    </source>
</evidence>
<evidence type="ECO:0000256" key="7">
    <source>
        <dbReference type="ARBA" id="ARBA00023136"/>
    </source>
</evidence>
<evidence type="ECO:0000256" key="2">
    <source>
        <dbReference type="ARBA" id="ARBA00022475"/>
    </source>
</evidence>
<comment type="caution">
    <text evidence="10">The sequence shown here is derived from an EMBL/GenBank/DDBJ whole genome shotgun (WGS) entry which is preliminary data.</text>
</comment>
<organism evidence="10 11">
    <name type="scientific">Streptomyces polyasparticus</name>
    <dbReference type="NCBI Taxonomy" id="2767826"/>
    <lineage>
        <taxon>Bacteria</taxon>
        <taxon>Bacillati</taxon>
        <taxon>Actinomycetota</taxon>
        <taxon>Actinomycetes</taxon>
        <taxon>Kitasatosporales</taxon>
        <taxon>Streptomycetaceae</taxon>
        <taxon>Streptomyces</taxon>
    </lineage>
</organism>
<feature type="transmembrane region" description="Helical" evidence="8">
    <location>
        <begin position="298"/>
        <end position="317"/>
    </location>
</feature>
<evidence type="ECO:0000259" key="9">
    <source>
        <dbReference type="Pfam" id="PF13231"/>
    </source>
</evidence>
<keyword evidence="11" id="KW-1185">Reference proteome</keyword>
<keyword evidence="7 8" id="KW-0472">Membrane</keyword>
<sequence>MWRDEAATWQAAHRSPGEILHLLGQVDLVHGLYYAVMHVNFALFGDSLLTLRLPSVIAAAGACALTARLAARLCGRPAGTAAGLALAMVPAVQELAQEDRPYAGVLFFVVLSTTLLVHALQWPGRRRWAGYAAALLAAALLNWLALFTVAAHALTLVCVRPGRRQWSRWATAAGAAVAGALPLVLLSRKQAAQVAWIDPLGLPTVLAVTGTAAAAALCALLPVARTAADSRGEAREVTVGLGALAFPLYAVPQLGLLAVSAVKPLHVTRYVLYSYAGLALLVAALVVTLAARFRARSGGFVGVTACAALLVMLPQAADLRTADSRVDDVLAAARHVAEAGAGADGVLYIPAARRDTALVSPREFAGMRDLAMAQGPVDSGTLKGIEAAPGAVTEAIRDARRIVVVTDPGPPSLKSAGDRAKWQALAGEFVRLSDTVDRGRRVIVYARIAERDTGRGSVRDTERRTEPAPG</sequence>
<feature type="transmembrane region" description="Helical" evidence="8">
    <location>
        <begin position="205"/>
        <end position="225"/>
    </location>
</feature>
<evidence type="ECO:0000256" key="8">
    <source>
        <dbReference type="SAM" id="Phobius"/>
    </source>
</evidence>
<feature type="transmembrane region" description="Helical" evidence="8">
    <location>
        <begin position="128"/>
        <end position="154"/>
    </location>
</feature>
<dbReference type="InterPro" id="IPR038731">
    <property type="entry name" value="RgtA/B/C-like"/>
</dbReference>
<evidence type="ECO:0000256" key="3">
    <source>
        <dbReference type="ARBA" id="ARBA00022676"/>
    </source>
</evidence>
<protein>
    <submittedName>
        <fullName evidence="10">Glycosyltransferase family 39 protein</fullName>
    </submittedName>
</protein>
<gene>
    <name evidence="10" type="ORF">H9Y04_27395</name>
</gene>
<dbReference type="EMBL" id="JACTVJ010000013">
    <property type="protein sequence ID" value="MBC9716267.1"/>
    <property type="molecule type" value="Genomic_DNA"/>
</dbReference>
<dbReference type="PANTHER" id="PTHR33908:SF3">
    <property type="entry name" value="UNDECAPRENYL PHOSPHATE-ALPHA-4-AMINO-4-DEOXY-L-ARABINOSE ARABINOSYL TRANSFERASE"/>
    <property type="match status" value="1"/>
</dbReference>
<dbReference type="PANTHER" id="PTHR33908">
    <property type="entry name" value="MANNOSYLTRANSFERASE YKCB-RELATED"/>
    <property type="match status" value="1"/>
</dbReference>
<evidence type="ECO:0000313" key="11">
    <source>
        <dbReference type="Proteomes" id="UP000642284"/>
    </source>
</evidence>
<evidence type="ECO:0000256" key="6">
    <source>
        <dbReference type="ARBA" id="ARBA00022989"/>
    </source>
</evidence>
<dbReference type="Pfam" id="PF13231">
    <property type="entry name" value="PMT_2"/>
    <property type="match status" value="1"/>
</dbReference>
<keyword evidence="3" id="KW-0328">Glycosyltransferase</keyword>
<dbReference type="Proteomes" id="UP000642284">
    <property type="component" value="Unassembled WGS sequence"/>
</dbReference>
<keyword evidence="2" id="KW-1003">Cell membrane</keyword>
<feature type="transmembrane region" description="Helical" evidence="8">
    <location>
        <begin position="270"/>
        <end position="291"/>
    </location>
</feature>